<evidence type="ECO:0000313" key="4">
    <source>
        <dbReference type="Proteomes" id="UP000731519"/>
    </source>
</evidence>
<comment type="caution">
    <text evidence="2">The sequence shown here is derived from an EMBL/GenBank/DDBJ whole genome shotgun (WGS) entry which is preliminary data.</text>
</comment>
<evidence type="ECO:0000313" key="3">
    <source>
        <dbReference type="Proteomes" id="UP000194318"/>
    </source>
</evidence>
<dbReference type="Proteomes" id="UP000731519">
    <property type="component" value="Unassembled WGS sequence"/>
</dbReference>
<reference evidence="1 4" key="1">
    <citation type="submission" date="2013-05" db="EMBL/GenBank/DDBJ databases">
        <title>Genome Sequence of Streptomyces fradiae.</title>
        <authorList>
            <person name="Kirby R."/>
        </authorList>
    </citation>
    <scope>NUCLEOTIDE SEQUENCE [LARGE SCALE GENOMIC DNA]</scope>
    <source>
        <strain evidence="1 4">ATCC 10745</strain>
    </source>
</reference>
<dbReference type="EMBL" id="MIFZ01000337">
    <property type="protein sequence ID" value="OSY49089.1"/>
    <property type="molecule type" value="Genomic_DNA"/>
</dbReference>
<dbReference type="AlphaFoldDB" id="A0A1Y2NPR2"/>
<dbReference type="Proteomes" id="UP000194318">
    <property type="component" value="Unassembled WGS sequence"/>
</dbReference>
<evidence type="ECO:0000313" key="1">
    <source>
        <dbReference type="EMBL" id="KAF0646305.1"/>
    </source>
</evidence>
<keyword evidence="4" id="KW-1185">Reference proteome</keyword>
<evidence type="ECO:0000313" key="2">
    <source>
        <dbReference type="EMBL" id="OSY49089.1"/>
    </source>
</evidence>
<reference evidence="2 3" key="2">
    <citation type="submission" date="2016-09" db="EMBL/GenBank/DDBJ databases">
        <title>Streptomyces fradiae DSM40063, a candidate organism with high potential of specific P450 cytochromes.</title>
        <authorList>
            <person name="Grumaz C."/>
            <person name="Vainshtein Y."/>
            <person name="Kirstahler P."/>
            <person name="Sohn K."/>
        </authorList>
    </citation>
    <scope>NUCLEOTIDE SEQUENCE [LARGE SCALE GENOMIC DNA]</scope>
    <source>
        <strain evidence="2 3">DSM 40063</strain>
    </source>
</reference>
<gene>
    <name evidence="2" type="ORF">BG846_05328</name>
    <name evidence="1" type="ORF">K701_29515</name>
</gene>
<protein>
    <submittedName>
        <fullName evidence="2">Uncharacterized protein</fullName>
    </submittedName>
</protein>
<dbReference type="EMBL" id="ASYR01000057">
    <property type="protein sequence ID" value="KAF0646305.1"/>
    <property type="molecule type" value="Genomic_DNA"/>
</dbReference>
<organism evidence="2 3">
    <name type="scientific">Streptomyces fradiae ATCC 10745 = DSM 40063</name>
    <dbReference type="NCBI Taxonomy" id="1319510"/>
    <lineage>
        <taxon>Bacteria</taxon>
        <taxon>Bacillati</taxon>
        <taxon>Actinomycetota</taxon>
        <taxon>Actinomycetes</taxon>
        <taxon>Kitasatosporales</taxon>
        <taxon>Streptomycetaceae</taxon>
        <taxon>Streptomyces</taxon>
    </lineage>
</organism>
<name>A0A1Y2NPR2_STRFR</name>
<proteinExistence type="predicted"/>
<accession>A0A1Y2NPR2</accession>
<dbReference type="RefSeq" id="WP_031134044.1">
    <property type="nucleotide sequence ID" value="NZ_ASYR01000057.1"/>
</dbReference>
<sequence>MKAPDPRTLTRIPPVVTFASGAELLVRLNMAKSMTREGVRRLSKHPDWPFGPDRPYPYWELANADVMETEPFLRFFKKHPVDGRGPDKRPRAKKGS</sequence>